<sequence>MNFAQCVTGAWVDAWRITRRSPLFIALLVAGVYFLDLERSYVRSAHANTLPTYAALGVLWALQALLLSIAIVQMHRFVVLDEPPVSRHAFLGGAYWRHVVVTYGLSFLAIVVGIVACFAFSGLSWAIQSHGPGRGGVAVFAVVLAWVYAWLSARISLINTQASLGRPLRWRAAWRDTRGNARKIYGTLCVLGVTGGFAALPVILLVFAIAAIFGRNSLHAVAQLFEDLFAVWFALLVAACSAWIYRRFAAELL</sequence>
<keyword evidence="1" id="KW-0472">Membrane</keyword>
<gene>
    <name evidence="2" type="ORF">FAZ98_26590</name>
</gene>
<feature type="transmembrane region" description="Helical" evidence="1">
    <location>
        <begin position="184"/>
        <end position="213"/>
    </location>
</feature>
<feature type="transmembrane region" description="Helical" evidence="1">
    <location>
        <begin position="133"/>
        <end position="151"/>
    </location>
</feature>
<protein>
    <submittedName>
        <fullName evidence="2">Uncharacterized protein</fullName>
    </submittedName>
</protein>
<dbReference type="RefSeq" id="WP_158955671.1">
    <property type="nucleotide sequence ID" value="NZ_CP046915.1"/>
</dbReference>
<name>A0A7Z2GP48_9BURK</name>
<reference evidence="2 3" key="1">
    <citation type="submission" date="2019-12" db="EMBL/GenBank/DDBJ databases">
        <title>Paraburkholderia acidiphila 7Q-K02 sp. nov and Paraburkholderia acidisoli DHF22 sp. nov., two strains isolated from forest soil.</title>
        <authorList>
            <person name="Gao Z."/>
            <person name="Qiu L."/>
        </authorList>
    </citation>
    <scope>NUCLEOTIDE SEQUENCE [LARGE SCALE GENOMIC DNA]</scope>
    <source>
        <strain evidence="2 3">DHF22</strain>
    </source>
</reference>
<organism evidence="2 3">
    <name type="scientific">Paraburkholderia acidisoli</name>
    <dbReference type="NCBI Taxonomy" id="2571748"/>
    <lineage>
        <taxon>Bacteria</taxon>
        <taxon>Pseudomonadati</taxon>
        <taxon>Pseudomonadota</taxon>
        <taxon>Betaproteobacteria</taxon>
        <taxon>Burkholderiales</taxon>
        <taxon>Burkholderiaceae</taxon>
        <taxon>Paraburkholderia</taxon>
    </lineage>
</organism>
<evidence type="ECO:0000313" key="2">
    <source>
        <dbReference type="EMBL" id="QGZ65338.1"/>
    </source>
</evidence>
<dbReference type="Proteomes" id="UP000433577">
    <property type="component" value="Chromosome 3"/>
</dbReference>
<dbReference type="KEGG" id="pacs:FAZ98_26590"/>
<dbReference type="OrthoDB" id="9006712at2"/>
<proteinExistence type="predicted"/>
<dbReference type="EMBL" id="CP046915">
    <property type="protein sequence ID" value="QGZ65338.1"/>
    <property type="molecule type" value="Genomic_DNA"/>
</dbReference>
<evidence type="ECO:0000313" key="3">
    <source>
        <dbReference type="Proteomes" id="UP000433577"/>
    </source>
</evidence>
<feature type="transmembrane region" description="Helical" evidence="1">
    <location>
        <begin position="228"/>
        <end position="245"/>
    </location>
</feature>
<keyword evidence="1" id="KW-0812">Transmembrane</keyword>
<keyword evidence="1" id="KW-1133">Transmembrane helix</keyword>
<feature type="transmembrane region" description="Helical" evidence="1">
    <location>
        <begin position="21"/>
        <end position="37"/>
    </location>
</feature>
<dbReference type="AlphaFoldDB" id="A0A7Z2GP48"/>
<keyword evidence="3" id="KW-1185">Reference proteome</keyword>
<accession>A0A7Z2GP48</accession>
<evidence type="ECO:0000256" key="1">
    <source>
        <dbReference type="SAM" id="Phobius"/>
    </source>
</evidence>
<feature type="transmembrane region" description="Helical" evidence="1">
    <location>
        <begin position="57"/>
        <end position="79"/>
    </location>
</feature>
<feature type="transmembrane region" description="Helical" evidence="1">
    <location>
        <begin position="100"/>
        <end position="127"/>
    </location>
</feature>